<dbReference type="GO" id="GO:2001294">
    <property type="term" value="P:malonyl-CoA catabolic process"/>
    <property type="evidence" value="ECO:0007669"/>
    <property type="project" value="TreeGrafter"/>
</dbReference>
<organism evidence="2 3">
    <name type="scientific">Heterostelium pallidum (strain ATCC 26659 / Pp 5 / PN500)</name>
    <name type="common">Cellular slime mold</name>
    <name type="synonym">Polysphondylium pallidum</name>
    <dbReference type="NCBI Taxonomy" id="670386"/>
    <lineage>
        <taxon>Eukaryota</taxon>
        <taxon>Amoebozoa</taxon>
        <taxon>Evosea</taxon>
        <taxon>Eumycetozoa</taxon>
        <taxon>Dictyostelia</taxon>
        <taxon>Acytosteliales</taxon>
        <taxon>Acytosteliaceae</taxon>
        <taxon>Heterostelium</taxon>
    </lineage>
</organism>
<sequence>MKIINEKQVDLTKVDSAMFYSISSLHKGLKNVDLGHILISRATEYLQINPQIKNFCTLSPIPNFRNYLKRRSNQDESIKGLLNINDLENIEENKDKLTSLCLRYLFVEKKKNNKAMDPVCNFHLKNGASIYRLNWSGDTSSQRINESYGLMVNYLYLTSAKSSNSINYKQNGVITHQKPIDQLATHLNITIK</sequence>
<dbReference type="InParanoid" id="D3BSG2"/>
<name>D3BSG2_HETP5</name>
<dbReference type="OMA" id="HRIVCFA"/>
<protein>
    <recommendedName>
        <fullName evidence="1">Malonyl-CoA decarboxylase C-terminal domain-containing protein</fullName>
    </recommendedName>
</protein>
<accession>D3BSG2</accession>
<evidence type="ECO:0000313" key="3">
    <source>
        <dbReference type="Proteomes" id="UP000001396"/>
    </source>
</evidence>
<dbReference type="PANTHER" id="PTHR28641">
    <property type="match status" value="1"/>
</dbReference>
<dbReference type="PANTHER" id="PTHR28641:SF1">
    <property type="entry name" value="MALONYL-COA DECARBOXYLASE, MITOCHONDRIAL"/>
    <property type="match status" value="1"/>
</dbReference>
<feature type="domain" description="Malonyl-CoA decarboxylase C-terminal" evidence="1">
    <location>
        <begin position="6"/>
        <end position="156"/>
    </location>
</feature>
<dbReference type="AlphaFoldDB" id="D3BSG2"/>
<dbReference type="GeneID" id="31366399"/>
<dbReference type="STRING" id="670386.D3BSG2"/>
<gene>
    <name evidence="2" type="ORF">PPL_10930</name>
</gene>
<dbReference type="GO" id="GO:0006085">
    <property type="term" value="P:acetyl-CoA biosynthetic process"/>
    <property type="evidence" value="ECO:0007669"/>
    <property type="project" value="TreeGrafter"/>
</dbReference>
<dbReference type="RefSeq" id="XP_020427802.1">
    <property type="nucleotide sequence ID" value="XM_020581691.1"/>
</dbReference>
<dbReference type="InterPro" id="IPR007956">
    <property type="entry name" value="Malonyl_CoA_deC_C"/>
</dbReference>
<dbReference type="InterPro" id="IPR042303">
    <property type="entry name" value="Malonyl_CoA_deC_C_sf"/>
</dbReference>
<evidence type="ECO:0000259" key="1">
    <source>
        <dbReference type="Pfam" id="PF05292"/>
    </source>
</evidence>
<dbReference type="Gene3D" id="3.40.630.150">
    <property type="entry name" value="Malonyl-CoA decarboxylase, catalytic domain"/>
    <property type="match status" value="1"/>
</dbReference>
<evidence type="ECO:0000313" key="2">
    <source>
        <dbReference type="EMBL" id="EFA75668.1"/>
    </source>
</evidence>
<dbReference type="InterPro" id="IPR038917">
    <property type="entry name" value="Malonyl_CoA_deC"/>
</dbReference>
<keyword evidence="3" id="KW-1185">Reference proteome</keyword>
<proteinExistence type="predicted"/>
<reference evidence="2 3" key="1">
    <citation type="journal article" date="2011" name="Genome Res.">
        <title>Phylogeny-wide analysis of social amoeba genomes highlights ancient origins for complex intercellular communication.</title>
        <authorList>
            <person name="Heidel A.J."/>
            <person name="Lawal H.M."/>
            <person name="Felder M."/>
            <person name="Schilde C."/>
            <person name="Helps N.R."/>
            <person name="Tunggal B."/>
            <person name="Rivero F."/>
            <person name="John U."/>
            <person name="Schleicher M."/>
            <person name="Eichinger L."/>
            <person name="Platzer M."/>
            <person name="Noegel A.A."/>
            <person name="Schaap P."/>
            <person name="Gloeckner G."/>
        </authorList>
    </citation>
    <scope>NUCLEOTIDE SEQUENCE [LARGE SCALE GENOMIC DNA]</scope>
    <source>
        <strain evidence="3">ATCC 26659 / Pp 5 / PN500</strain>
    </source>
</reference>
<dbReference type="GO" id="GO:0006633">
    <property type="term" value="P:fatty acid biosynthetic process"/>
    <property type="evidence" value="ECO:0007669"/>
    <property type="project" value="InterPro"/>
</dbReference>
<dbReference type="GO" id="GO:0005759">
    <property type="term" value="C:mitochondrial matrix"/>
    <property type="evidence" value="ECO:0007669"/>
    <property type="project" value="TreeGrafter"/>
</dbReference>
<dbReference type="GO" id="GO:0050080">
    <property type="term" value="F:malonyl-CoA decarboxylase activity"/>
    <property type="evidence" value="ECO:0007669"/>
    <property type="project" value="InterPro"/>
</dbReference>
<comment type="caution">
    <text evidence="2">The sequence shown here is derived from an EMBL/GenBank/DDBJ whole genome shotgun (WGS) entry which is preliminary data.</text>
</comment>
<dbReference type="EMBL" id="ADBJ01000052">
    <property type="protein sequence ID" value="EFA75668.1"/>
    <property type="molecule type" value="Genomic_DNA"/>
</dbReference>
<dbReference type="GO" id="GO:0005782">
    <property type="term" value="C:peroxisomal matrix"/>
    <property type="evidence" value="ECO:0007669"/>
    <property type="project" value="TreeGrafter"/>
</dbReference>
<dbReference type="Pfam" id="PF05292">
    <property type="entry name" value="MCD"/>
    <property type="match status" value="1"/>
</dbReference>
<dbReference type="Proteomes" id="UP000001396">
    <property type="component" value="Unassembled WGS sequence"/>
</dbReference>